<organism evidence="1 2">
    <name type="scientific">Cylindrotheca closterium</name>
    <dbReference type="NCBI Taxonomy" id="2856"/>
    <lineage>
        <taxon>Eukaryota</taxon>
        <taxon>Sar</taxon>
        <taxon>Stramenopiles</taxon>
        <taxon>Ochrophyta</taxon>
        <taxon>Bacillariophyta</taxon>
        <taxon>Bacillariophyceae</taxon>
        <taxon>Bacillariophycidae</taxon>
        <taxon>Bacillariales</taxon>
        <taxon>Bacillariaceae</taxon>
        <taxon>Cylindrotheca</taxon>
    </lineage>
</organism>
<dbReference type="AlphaFoldDB" id="A0AAD2GE32"/>
<comment type="caution">
    <text evidence="1">The sequence shown here is derived from an EMBL/GenBank/DDBJ whole genome shotgun (WGS) entry which is preliminary data.</text>
</comment>
<sequence>MAQNKILYSAKLDKNMQRSAYFKTNKRTIKSNIMLKFVTKTMDIKLPGEANITTTLEDPIELLKRIEQFMKKSADAEYDFLDFWEANQKFFAMNQGTTENLMHFKERFLRQAEVLQDLYGVAWFRDFAVKTKAYAAIASTDTAAQNKFKDDIFEAVLATGVLCNCDQTRTAPLMLDLQTNYCRELDYPKTVSKAQDMLKIHMDVIKNPRVNLYQGKNQPNKDRLLPKIQWSIQDQYVKYGKKLNLSQIGATVPATVPAIVPGASASTSGASSVAGSVDTPLQLAGTTGNQMMQVPSGMQLMQIPTQGFSGAQVRQGFDATQAQTPQAVKTGYFDMSNVFHNAIKGKDENGNDVYLIPCPAGTTNVKLQANWHYASENEDVPDVATEADQGLQFIQSRRKQRDPFGLYDHVIMDSGCTNTTICNGELMHRLRHAEKELDMHTNIGSRVLDEEGFLGRFPPPVYHDEDGIANVLAMRKMIAARYLNKTNSEEDTDLVFEALDKIFRRYNKAGFQVKIIKCDRAFIPLTDDMLEDMGVFIDPTAAGDHEPTAERNNRTLKERVRVALAQLPYKVVPKVITECLGRQAAKLLNVFPQKDSISSHFSPQQLIDNFNINYKSDMVAELGQYVHAIGTDSNN</sequence>
<gene>
    <name evidence="1" type="ORF">CYCCA115_LOCUS24121</name>
</gene>
<proteinExistence type="predicted"/>
<evidence type="ECO:0000313" key="1">
    <source>
        <dbReference type="EMBL" id="CAJ1970098.1"/>
    </source>
</evidence>
<protein>
    <submittedName>
        <fullName evidence="1">Uncharacterized protein</fullName>
    </submittedName>
</protein>
<reference evidence="1" key="1">
    <citation type="submission" date="2023-08" db="EMBL/GenBank/DDBJ databases">
        <authorList>
            <person name="Audoor S."/>
            <person name="Bilcke G."/>
        </authorList>
    </citation>
    <scope>NUCLEOTIDE SEQUENCE</scope>
</reference>
<name>A0AAD2GE32_9STRA</name>
<accession>A0AAD2GE32</accession>
<keyword evidence="2" id="KW-1185">Reference proteome</keyword>
<evidence type="ECO:0000313" key="2">
    <source>
        <dbReference type="Proteomes" id="UP001295423"/>
    </source>
</evidence>
<dbReference type="EMBL" id="CAKOGP040002459">
    <property type="protein sequence ID" value="CAJ1970098.1"/>
    <property type="molecule type" value="Genomic_DNA"/>
</dbReference>
<dbReference type="Proteomes" id="UP001295423">
    <property type="component" value="Unassembled WGS sequence"/>
</dbReference>